<proteinExistence type="predicted"/>
<reference evidence="1" key="1">
    <citation type="journal article" date="2019" name="Science">
        <title>Mutation of a bHLH transcription factor allowed almond domestication.</title>
        <authorList>
            <person name="Sanchez-Perez R."/>
            <person name="Pavan S."/>
            <person name="Mazzeo R."/>
            <person name="Moldovan C."/>
            <person name="Aiese Cigliano R."/>
            <person name="Del Cueto J."/>
            <person name="Ricciardi F."/>
            <person name="Lotti C."/>
            <person name="Ricciardi L."/>
            <person name="Dicenta F."/>
            <person name="Lopez-Marques R.L."/>
            <person name="Lindberg Moller B."/>
        </authorList>
    </citation>
    <scope>NUCLEOTIDE SEQUENCE</scope>
</reference>
<sequence length="81" mass="9352">MRCHQAIRRLVLMDDLHQNNRVLVVDILSMIDEEDQEDDMNSECQISEGIGKSSHRIGRSFLNGRFFPTRPSRARNTILPA</sequence>
<dbReference type="AlphaFoldDB" id="A0A5H2XS86"/>
<organism evidence="1">
    <name type="scientific">Prunus dulcis</name>
    <name type="common">Almond</name>
    <name type="synonym">Amygdalus dulcis</name>
    <dbReference type="NCBI Taxonomy" id="3755"/>
    <lineage>
        <taxon>Eukaryota</taxon>
        <taxon>Viridiplantae</taxon>
        <taxon>Streptophyta</taxon>
        <taxon>Embryophyta</taxon>
        <taxon>Tracheophyta</taxon>
        <taxon>Spermatophyta</taxon>
        <taxon>Magnoliopsida</taxon>
        <taxon>eudicotyledons</taxon>
        <taxon>Gunneridae</taxon>
        <taxon>Pentapetalae</taxon>
        <taxon>rosids</taxon>
        <taxon>fabids</taxon>
        <taxon>Rosales</taxon>
        <taxon>Rosaceae</taxon>
        <taxon>Amygdaloideae</taxon>
        <taxon>Amygdaleae</taxon>
        <taxon>Prunus</taxon>
    </lineage>
</organism>
<accession>A0A5H2XS86</accession>
<dbReference type="EMBL" id="AP021025">
    <property type="protein sequence ID" value="BBN69005.1"/>
    <property type="molecule type" value="Genomic_DNA"/>
</dbReference>
<protein>
    <submittedName>
        <fullName evidence="1">Uncharacterized protein</fullName>
    </submittedName>
</protein>
<gene>
    <name evidence="1" type="ORF">Prudu_688S000200</name>
</gene>
<name>A0A5H2XS86_PRUDU</name>
<evidence type="ECO:0000313" key="1">
    <source>
        <dbReference type="EMBL" id="BBN69005.1"/>
    </source>
</evidence>